<keyword evidence="3" id="KW-0808">Transferase</keyword>
<evidence type="ECO:0000256" key="8">
    <source>
        <dbReference type="ARBA" id="ARBA00023136"/>
    </source>
</evidence>
<name>A0A318S487_9DEIO</name>
<keyword evidence="6" id="KW-0573">Peptidoglycan synthesis</keyword>
<evidence type="ECO:0000256" key="3">
    <source>
        <dbReference type="ARBA" id="ARBA00022679"/>
    </source>
</evidence>
<feature type="transmembrane region" description="Helical" evidence="16">
    <location>
        <begin position="127"/>
        <end position="146"/>
    </location>
</feature>
<evidence type="ECO:0000256" key="1">
    <source>
        <dbReference type="ARBA" id="ARBA00004141"/>
    </source>
</evidence>
<reference evidence="17 18" key="1">
    <citation type="submission" date="2018-06" db="EMBL/GenBank/DDBJ databases">
        <title>Genomic Encyclopedia of Type Strains, Phase IV (KMG-IV): sequencing the most valuable type-strain genomes for metagenomic binning, comparative biology and taxonomic classification.</title>
        <authorList>
            <person name="Goeker M."/>
        </authorList>
    </citation>
    <scope>NUCLEOTIDE SEQUENCE [LARGE SCALE GENOMIC DNA]</scope>
    <source>
        <strain evidence="17 18">DSM 18048</strain>
    </source>
</reference>
<feature type="transmembrane region" description="Helical" evidence="16">
    <location>
        <begin position="330"/>
        <end position="352"/>
    </location>
</feature>
<feature type="transmembrane region" description="Helical" evidence="16">
    <location>
        <begin position="68"/>
        <end position="88"/>
    </location>
</feature>
<accession>A0A318S487</accession>
<dbReference type="GO" id="GO:0008955">
    <property type="term" value="F:peptidoglycan glycosyltransferase activity"/>
    <property type="evidence" value="ECO:0007669"/>
    <property type="project" value="UniProtKB-EC"/>
</dbReference>
<keyword evidence="4 16" id="KW-0812">Transmembrane</keyword>
<keyword evidence="8 16" id="KW-0472">Membrane</keyword>
<keyword evidence="2" id="KW-0328">Glycosyltransferase</keyword>
<evidence type="ECO:0000256" key="9">
    <source>
        <dbReference type="ARBA" id="ARBA00032370"/>
    </source>
</evidence>
<dbReference type="GO" id="GO:0008360">
    <property type="term" value="P:regulation of cell shape"/>
    <property type="evidence" value="ECO:0007669"/>
    <property type="project" value="UniProtKB-KW"/>
</dbReference>
<evidence type="ECO:0000256" key="5">
    <source>
        <dbReference type="ARBA" id="ARBA00022960"/>
    </source>
</evidence>
<dbReference type="AlphaFoldDB" id="A0A318S487"/>
<evidence type="ECO:0000313" key="17">
    <source>
        <dbReference type="EMBL" id="PYE52880.1"/>
    </source>
</evidence>
<keyword evidence="5" id="KW-0133">Cell shape</keyword>
<feature type="transmembrane region" description="Helical" evidence="16">
    <location>
        <begin position="100"/>
        <end position="120"/>
    </location>
</feature>
<dbReference type="PANTHER" id="PTHR30474:SF2">
    <property type="entry name" value="PEPTIDOGLYCAN GLYCOSYLTRANSFERASE FTSW-RELATED"/>
    <property type="match status" value="1"/>
</dbReference>
<evidence type="ECO:0000256" key="6">
    <source>
        <dbReference type="ARBA" id="ARBA00022984"/>
    </source>
</evidence>
<evidence type="ECO:0000256" key="10">
    <source>
        <dbReference type="ARBA" id="ARBA00033270"/>
    </source>
</evidence>
<feature type="transmembrane region" description="Helical" evidence="16">
    <location>
        <begin position="297"/>
        <end position="318"/>
    </location>
</feature>
<gene>
    <name evidence="17" type="ORF">DES52_11152</name>
</gene>
<feature type="transmembrane region" description="Helical" evidence="16">
    <location>
        <begin position="152"/>
        <end position="169"/>
    </location>
</feature>
<dbReference type="InterPro" id="IPR001182">
    <property type="entry name" value="FtsW/RodA"/>
</dbReference>
<keyword evidence="18" id="KW-1185">Reference proteome</keyword>
<comment type="similarity">
    <text evidence="11">Belongs to the SEDS family. FtsW subfamily.</text>
</comment>
<comment type="subcellular location">
    <subcellularLocation>
        <location evidence="1">Membrane</location>
        <topology evidence="1">Multi-pass membrane protein</topology>
    </subcellularLocation>
</comment>
<evidence type="ECO:0000313" key="18">
    <source>
        <dbReference type="Proteomes" id="UP000248326"/>
    </source>
</evidence>
<organism evidence="17 18">
    <name type="scientific">Deinococcus yavapaiensis KR-236</name>
    <dbReference type="NCBI Taxonomy" id="694435"/>
    <lineage>
        <taxon>Bacteria</taxon>
        <taxon>Thermotogati</taxon>
        <taxon>Deinococcota</taxon>
        <taxon>Deinococci</taxon>
        <taxon>Deinococcales</taxon>
        <taxon>Deinococcaceae</taxon>
        <taxon>Deinococcus</taxon>
    </lineage>
</organism>
<evidence type="ECO:0000256" key="12">
    <source>
        <dbReference type="ARBA" id="ARBA00041185"/>
    </source>
</evidence>
<dbReference type="GO" id="GO:0005886">
    <property type="term" value="C:plasma membrane"/>
    <property type="evidence" value="ECO:0007669"/>
    <property type="project" value="TreeGrafter"/>
</dbReference>
<dbReference type="Proteomes" id="UP000248326">
    <property type="component" value="Unassembled WGS sequence"/>
</dbReference>
<comment type="caution">
    <text evidence="17">The sequence shown here is derived from an EMBL/GenBank/DDBJ whole genome shotgun (WGS) entry which is preliminary data.</text>
</comment>
<feature type="transmembrane region" description="Helical" evidence="16">
    <location>
        <begin position="266"/>
        <end position="285"/>
    </location>
</feature>
<evidence type="ECO:0000256" key="16">
    <source>
        <dbReference type="SAM" id="Phobius"/>
    </source>
</evidence>
<dbReference type="EMBL" id="QJSX01000011">
    <property type="protein sequence ID" value="PYE52880.1"/>
    <property type="molecule type" value="Genomic_DNA"/>
</dbReference>
<evidence type="ECO:0000256" key="13">
    <source>
        <dbReference type="ARBA" id="ARBA00041418"/>
    </source>
</evidence>
<feature type="transmembrane region" description="Helical" evidence="16">
    <location>
        <begin position="44"/>
        <end position="61"/>
    </location>
</feature>
<evidence type="ECO:0000256" key="15">
    <source>
        <dbReference type="ARBA" id="ARBA00049902"/>
    </source>
</evidence>
<comment type="catalytic activity">
    <reaction evidence="15">
        <text>[GlcNAc-(1-&gt;4)-Mur2Ac(oyl-L-Ala-gamma-D-Glu-L-Lys-D-Ala-D-Ala)](n)-di-trans,octa-cis-undecaprenyl diphosphate + beta-D-GlcNAc-(1-&gt;4)-Mur2Ac(oyl-L-Ala-gamma-D-Glu-L-Lys-D-Ala-D-Ala)-di-trans,octa-cis-undecaprenyl diphosphate = [GlcNAc-(1-&gt;4)-Mur2Ac(oyl-L-Ala-gamma-D-Glu-L-Lys-D-Ala-D-Ala)](n+1)-di-trans,octa-cis-undecaprenyl diphosphate + di-trans,octa-cis-undecaprenyl diphosphate + H(+)</text>
        <dbReference type="Rhea" id="RHEA:23708"/>
        <dbReference type="Rhea" id="RHEA-COMP:9602"/>
        <dbReference type="Rhea" id="RHEA-COMP:9603"/>
        <dbReference type="ChEBI" id="CHEBI:15378"/>
        <dbReference type="ChEBI" id="CHEBI:58405"/>
        <dbReference type="ChEBI" id="CHEBI:60033"/>
        <dbReference type="ChEBI" id="CHEBI:78435"/>
        <dbReference type="EC" id="2.4.99.28"/>
    </reaction>
</comment>
<sequence length="359" mass="39066">MRSVSKLDFSLPMLVALLLCAGLLTISSISSAPALDHQNLFQKQLLGVALSLVPIGLMWWAGRDRIFAFAPFLYFFALLLQASTFVIGKDVNGQTNWIDIGFLQFQPLEILKFATILFLASVMRGGYQGFASYLAPLALFLPGVGLVVTEDFGGALVLSVIFLAILFAWRAPIWHLALALVAVAVVFPTVVYPHLKPYQQARLTIFLDPYKDPRGQGYQVIQSTIAVGSGGFEGKGYKQGTQSHNGFVPEPHNDFVFASFAEEQGFVGSVALLVVFALLLWRLAGMATDAPRLQDQLVFAGVLGQIGFQVIENIGAALSMLPLTGITLPLVSYGLSSLVSVLSTLGMAWVIYRDRFQEI</sequence>
<evidence type="ECO:0000256" key="2">
    <source>
        <dbReference type="ARBA" id="ARBA00022676"/>
    </source>
</evidence>
<dbReference type="GO" id="GO:0009252">
    <property type="term" value="P:peptidoglycan biosynthetic process"/>
    <property type="evidence" value="ECO:0007669"/>
    <property type="project" value="UniProtKB-KW"/>
</dbReference>
<protein>
    <recommendedName>
        <fullName evidence="12">Probable peptidoglycan glycosyltransferase FtsW</fullName>
        <ecNumber evidence="14">2.4.99.28</ecNumber>
    </recommendedName>
    <alternativeName>
        <fullName evidence="13">Cell division protein FtsW</fullName>
    </alternativeName>
    <alternativeName>
        <fullName evidence="10">Cell wall polymerase</fullName>
    </alternativeName>
    <alternativeName>
        <fullName evidence="9">Peptidoglycan polymerase</fullName>
    </alternativeName>
</protein>
<evidence type="ECO:0000256" key="11">
    <source>
        <dbReference type="ARBA" id="ARBA00038053"/>
    </source>
</evidence>
<feature type="transmembrane region" description="Helical" evidence="16">
    <location>
        <begin position="176"/>
        <end position="195"/>
    </location>
</feature>
<evidence type="ECO:0000256" key="7">
    <source>
        <dbReference type="ARBA" id="ARBA00022989"/>
    </source>
</evidence>
<dbReference type="PANTHER" id="PTHR30474">
    <property type="entry name" value="CELL CYCLE PROTEIN"/>
    <property type="match status" value="1"/>
</dbReference>
<evidence type="ECO:0000256" key="4">
    <source>
        <dbReference type="ARBA" id="ARBA00022692"/>
    </source>
</evidence>
<proteinExistence type="inferred from homology"/>
<evidence type="ECO:0000256" key="14">
    <source>
        <dbReference type="ARBA" id="ARBA00044770"/>
    </source>
</evidence>
<dbReference type="GO" id="GO:0051301">
    <property type="term" value="P:cell division"/>
    <property type="evidence" value="ECO:0007669"/>
    <property type="project" value="InterPro"/>
</dbReference>
<dbReference type="Pfam" id="PF01098">
    <property type="entry name" value="FTSW_RODA_SPOVE"/>
    <property type="match status" value="1"/>
</dbReference>
<dbReference type="GO" id="GO:0032153">
    <property type="term" value="C:cell division site"/>
    <property type="evidence" value="ECO:0007669"/>
    <property type="project" value="TreeGrafter"/>
</dbReference>
<keyword evidence="7 16" id="KW-1133">Transmembrane helix</keyword>
<dbReference type="EC" id="2.4.99.28" evidence="14"/>
<dbReference type="GO" id="GO:0015648">
    <property type="term" value="F:lipid-linked peptidoglycan transporter activity"/>
    <property type="evidence" value="ECO:0007669"/>
    <property type="project" value="TreeGrafter"/>
</dbReference>